<sequence>MNNHEIDYKIHGDDMQFVEVELDPQETVVAEAGALMMMEDHIEMETIFGDGSGNGGGLFGKIMGAGKRVLTGESLFMTTFTNTGTGKRHVSFASPYPGKIIPMDLSEHSGKIICQKDAFLAAAKGVSVGIEFQRKLGTGFFGGEGFIMQKLEGDGLAFVHAGGTIIEKKLQPGESLRVDTGCLVAMTHDIDYSIETVKGVKTALFGGEGLFFATLRGPGTVWIQSLPFSRLASRVFASAPQIPGGSSKGEGSVAGGLFDLLGGK</sequence>
<dbReference type="Gene3D" id="3.60.160.10">
    <property type="entry name" value="Mitochondrial biogenesis AIM24"/>
    <property type="match status" value="1"/>
</dbReference>
<dbReference type="EMBL" id="JACSQY010000007">
    <property type="protein sequence ID" value="MBD7908704.1"/>
    <property type="molecule type" value="Genomic_DNA"/>
</dbReference>
<proteinExistence type="predicted"/>
<dbReference type="RefSeq" id="WP_191690122.1">
    <property type="nucleotide sequence ID" value="NZ_JACSQY010000007.1"/>
</dbReference>
<evidence type="ECO:0000313" key="2">
    <source>
        <dbReference type="Proteomes" id="UP000659496"/>
    </source>
</evidence>
<comment type="caution">
    <text evidence="1">The sequence shown here is derived from an EMBL/GenBank/DDBJ whole genome shotgun (WGS) entry which is preliminary data.</text>
</comment>
<dbReference type="InterPro" id="IPR036983">
    <property type="entry name" value="AIM24_sf"/>
</dbReference>
<dbReference type="Pfam" id="PF01987">
    <property type="entry name" value="AIM24"/>
    <property type="match status" value="1"/>
</dbReference>
<accession>A0ABR8PKK7</accession>
<protein>
    <submittedName>
        <fullName evidence="1">TIGR00266 family protein</fullName>
    </submittedName>
</protein>
<dbReference type="SUPFAM" id="SSF51219">
    <property type="entry name" value="TRAP-like"/>
    <property type="match status" value="1"/>
</dbReference>
<reference evidence="1 2" key="1">
    <citation type="submission" date="2020-08" db="EMBL/GenBank/DDBJ databases">
        <title>A Genomic Blueprint of the Chicken Gut Microbiome.</title>
        <authorList>
            <person name="Gilroy R."/>
            <person name="Ravi A."/>
            <person name="Getino M."/>
            <person name="Pursley I."/>
            <person name="Horton D.L."/>
            <person name="Alikhan N.-F."/>
            <person name="Baker D."/>
            <person name="Gharbi K."/>
            <person name="Hall N."/>
            <person name="Watson M."/>
            <person name="Adriaenssens E.M."/>
            <person name="Foster-Nyarko E."/>
            <person name="Jarju S."/>
            <person name="Secka A."/>
            <person name="Antonio M."/>
            <person name="Oren A."/>
            <person name="Chaudhuri R."/>
            <person name="La Ragione R.M."/>
            <person name="Hildebrand F."/>
            <person name="Pallen M.J."/>
        </authorList>
    </citation>
    <scope>NUCLEOTIDE SEQUENCE [LARGE SCALE GENOMIC DNA]</scope>
    <source>
        <strain evidence="1 2">Sa3CUA8</strain>
    </source>
</reference>
<dbReference type="PANTHER" id="PTHR43657:SF1">
    <property type="entry name" value="ALTERED INHERITANCE OF MITOCHONDRIA PROTEIN 24, MITOCHONDRIAL"/>
    <property type="match status" value="1"/>
</dbReference>
<dbReference type="PANTHER" id="PTHR43657">
    <property type="entry name" value="TRYPTOPHAN RNA-BINDING ATTENUATOR PROTEIN-LIKE PROTEIN"/>
    <property type="match status" value="1"/>
</dbReference>
<dbReference type="Proteomes" id="UP000659496">
    <property type="component" value="Unassembled WGS sequence"/>
</dbReference>
<dbReference type="InterPro" id="IPR002838">
    <property type="entry name" value="AIM24"/>
</dbReference>
<name>A0ABR8PKK7_9BACL</name>
<dbReference type="InterPro" id="IPR016031">
    <property type="entry name" value="Trp_RNA-bd_attenuator-like_dom"/>
</dbReference>
<evidence type="ECO:0000313" key="1">
    <source>
        <dbReference type="EMBL" id="MBD7908704.1"/>
    </source>
</evidence>
<keyword evidence="2" id="KW-1185">Reference proteome</keyword>
<dbReference type="NCBIfam" id="TIGR00266">
    <property type="entry name" value="TIGR00266 family protein"/>
    <property type="match status" value="1"/>
</dbReference>
<gene>
    <name evidence="1" type="ORF">H9659_10220</name>
</gene>
<organism evidence="1 2">
    <name type="scientific">Sporosarcina gallistercoris</name>
    <dbReference type="NCBI Taxonomy" id="2762245"/>
    <lineage>
        <taxon>Bacteria</taxon>
        <taxon>Bacillati</taxon>
        <taxon>Bacillota</taxon>
        <taxon>Bacilli</taxon>
        <taxon>Bacillales</taxon>
        <taxon>Caryophanaceae</taxon>
        <taxon>Sporosarcina</taxon>
    </lineage>
</organism>